<protein>
    <submittedName>
        <fullName evidence="2">Uncharacterized protein</fullName>
    </submittedName>
</protein>
<keyword evidence="3" id="KW-1185">Reference proteome</keyword>
<name>A0A2P2D7Q0_9LEPT</name>
<sequence length="128" mass="15333">MGGLILINIAIVVIVLFTVNFYAKSDINRTINRRRKQVEDYKALIRSLPEDPKIRIINDNNLDYKQVVEIDRDEMDLIFKHLDALYEYLMLSCDPNFWDEYRAYLKCRIERKITLFCMHGPFEVIEKK</sequence>
<dbReference type="RefSeq" id="WP_108930253.1">
    <property type="nucleotide sequence ID" value="NZ_BFAY01000013.1"/>
</dbReference>
<reference evidence="2 3" key="1">
    <citation type="submission" date="2018-02" db="EMBL/GenBank/DDBJ databases">
        <title>Novel Leptospira species isolated from soil and water in Japan.</title>
        <authorList>
            <person name="Nakao R."/>
            <person name="Masuzawa T."/>
        </authorList>
    </citation>
    <scope>NUCLEOTIDE SEQUENCE [LARGE SCALE GENOMIC DNA]</scope>
    <source>
        <strain evidence="2 3">E8</strain>
    </source>
</reference>
<keyword evidence="1" id="KW-1133">Transmembrane helix</keyword>
<accession>A0A2P2D7Q0</accession>
<keyword evidence="1" id="KW-0812">Transmembrane</keyword>
<evidence type="ECO:0000313" key="2">
    <source>
        <dbReference type="EMBL" id="GBF40650.1"/>
    </source>
</evidence>
<feature type="transmembrane region" description="Helical" evidence="1">
    <location>
        <begin position="6"/>
        <end position="23"/>
    </location>
</feature>
<evidence type="ECO:0000256" key="1">
    <source>
        <dbReference type="SAM" id="Phobius"/>
    </source>
</evidence>
<keyword evidence="1" id="KW-0472">Membrane</keyword>
<comment type="caution">
    <text evidence="2">The sequence shown here is derived from an EMBL/GenBank/DDBJ whole genome shotgun (WGS) entry which is preliminary data.</text>
</comment>
<gene>
    <name evidence="2" type="ORF">LPTSP1_36680</name>
</gene>
<proteinExistence type="predicted"/>
<dbReference type="EMBL" id="BFAY01000013">
    <property type="protein sequence ID" value="GBF40650.1"/>
    <property type="molecule type" value="Genomic_DNA"/>
</dbReference>
<dbReference type="AlphaFoldDB" id="A0A2P2D7Q0"/>
<organism evidence="2 3">
    <name type="scientific">Leptospira johnsonii</name>
    <dbReference type="NCBI Taxonomy" id="1917820"/>
    <lineage>
        <taxon>Bacteria</taxon>
        <taxon>Pseudomonadati</taxon>
        <taxon>Spirochaetota</taxon>
        <taxon>Spirochaetia</taxon>
        <taxon>Leptospirales</taxon>
        <taxon>Leptospiraceae</taxon>
        <taxon>Leptospira</taxon>
    </lineage>
</organism>
<evidence type="ECO:0000313" key="3">
    <source>
        <dbReference type="Proteomes" id="UP000245076"/>
    </source>
</evidence>
<dbReference type="Proteomes" id="UP000245076">
    <property type="component" value="Unassembled WGS sequence"/>
</dbReference>